<name>A0A0F8UNX1_9EURO</name>
<sequence>MKFSTAFTTVLPLFLGSALAAPLEQRAETASLSYDERYDVASTSLDGVACSNGSNGVENWGYHTFGDLPGFPRVVLTYQAGTVNNSIYVTAIDTGYSGFNIGLTAMNQLTNNQAAQLGRVDITYQAVDRTLCGFPASG</sequence>
<dbReference type="Pfam" id="PF07249">
    <property type="entry name" value="Cerato-platanin"/>
    <property type="match status" value="1"/>
</dbReference>
<dbReference type="InterPro" id="IPR010829">
    <property type="entry name" value="Cerato-platanin"/>
</dbReference>
<protein>
    <submittedName>
        <fullName evidence="5">Uncharacterized protein</fullName>
    </submittedName>
</protein>
<accession>A0A0F8UNX1</accession>
<evidence type="ECO:0000256" key="2">
    <source>
        <dbReference type="ARBA" id="ARBA00010421"/>
    </source>
</evidence>
<gene>
    <name evidence="5" type="ORF">AOCH_000549</name>
</gene>
<keyword evidence="6" id="KW-1185">Reference proteome</keyword>
<reference evidence="5 6" key="1">
    <citation type="submission" date="2015-02" db="EMBL/GenBank/DDBJ databases">
        <title>Draft Genome Sequences of Two Closely-Related Aflatoxigenic Aspergillus Species Obtained from the Cote d'Ivoire.</title>
        <authorList>
            <person name="Moore G.G."/>
            <person name="Beltz S.B."/>
            <person name="Mack B.M."/>
        </authorList>
    </citation>
    <scope>NUCLEOTIDE SEQUENCE [LARGE SCALE GENOMIC DNA]</scope>
    <source>
        <strain evidence="5 6">SRRC1432</strain>
    </source>
</reference>
<dbReference type="AlphaFoldDB" id="A0A0F8UNX1"/>
<feature type="signal peptide" evidence="4">
    <location>
        <begin position="1"/>
        <end position="20"/>
    </location>
</feature>
<evidence type="ECO:0000256" key="1">
    <source>
        <dbReference type="ARBA" id="ARBA00004613"/>
    </source>
</evidence>
<evidence type="ECO:0000313" key="5">
    <source>
        <dbReference type="EMBL" id="KKK21309.1"/>
    </source>
</evidence>
<dbReference type="GO" id="GO:0005576">
    <property type="term" value="C:extracellular region"/>
    <property type="evidence" value="ECO:0007669"/>
    <property type="project" value="UniProtKB-SubCell"/>
</dbReference>
<keyword evidence="4" id="KW-0732">Signal</keyword>
<proteinExistence type="inferred from homology"/>
<feature type="chain" id="PRO_5002528610" evidence="4">
    <location>
        <begin position="21"/>
        <end position="138"/>
    </location>
</feature>
<dbReference type="Proteomes" id="UP000034947">
    <property type="component" value="Unassembled WGS sequence"/>
</dbReference>
<dbReference type="SUPFAM" id="SSF50685">
    <property type="entry name" value="Barwin-like endoglucanases"/>
    <property type="match status" value="1"/>
</dbReference>
<comment type="similarity">
    <text evidence="2">Belongs to the cerato-platanin family.</text>
</comment>
<dbReference type="Gene3D" id="2.40.40.10">
    <property type="entry name" value="RlpA-like domain"/>
    <property type="match status" value="2"/>
</dbReference>
<comment type="subcellular location">
    <subcellularLocation>
        <location evidence="1">Secreted</location>
    </subcellularLocation>
</comment>
<comment type="caution">
    <text evidence="5">The sequence shown here is derived from an EMBL/GenBank/DDBJ whole genome shotgun (WGS) entry which is preliminary data.</text>
</comment>
<evidence type="ECO:0000256" key="3">
    <source>
        <dbReference type="ARBA" id="ARBA00022525"/>
    </source>
</evidence>
<dbReference type="EMBL" id="JYKN01001237">
    <property type="protein sequence ID" value="KKK21309.1"/>
    <property type="molecule type" value="Genomic_DNA"/>
</dbReference>
<keyword evidence="3" id="KW-0964">Secreted</keyword>
<dbReference type="VEuPathDB" id="FungiDB:P175DRAFT_0228079"/>
<dbReference type="InterPro" id="IPR036908">
    <property type="entry name" value="RlpA-like_sf"/>
</dbReference>
<evidence type="ECO:0000256" key="4">
    <source>
        <dbReference type="SAM" id="SignalP"/>
    </source>
</evidence>
<dbReference type="CDD" id="cd22778">
    <property type="entry name" value="DPBB_CEPL-like"/>
    <property type="match status" value="1"/>
</dbReference>
<organism evidence="5 6">
    <name type="scientific">Aspergillus ochraceoroseus</name>
    <dbReference type="NCBI Taxonomy" id="138278"/>
    <lineage>
        <taxon>Eukaryota</taxon>
        <taxon>Fungi</taxon>
        <taxon>Dikarya</taxon>
        <taxon>Ascomycota</taxon>
        <taxon>Pezizomycotina</taxon>
        <taxon>Eurotiomycetes</taxon>
        <taxon>Eurotiomycetidae</taxon>
        <taxon>Eurotiales</taxon>
        <taxon>Aspergillaceae</taxon>
        <taxon>Aspergillus</taxon>
        <taxon>Aspergillus subgen. Nidulantes</taxon>
    </lineage>
</organism>
<evidence type="ECO:0000313" key="6">
    <source>
        <dbReference type="Proteomes" id="UP000034947"/>
    </source>
</evidence>